<proteinExistence type="predicted"/>
<keyword evidence="2" id="KW-1185">Reference proteome</keyword>
<name>A0A152A636_TIELA</name>
<accession>A0A152A636</accession>
<dbReference type="Proteomes" id="UP000076078">
    <property type="component" value="Unassembled WGS sequence"/>
</dbReference>
<dbReference type="InterPro" id="IPR032675">
    <property type="entry name" value="LRR_dom_sf"/>
</dbReference>
<evidence type="ECO:0000313" key="2">
    <source>
        <dbReference type="Proteomes" id="UP000076078"/>
    </source>
</evidence>
<organism evidence="1 2">
    <name type="scientific">Tieghemostelium lacteum</name>
    <name type="common">Slime mold</name>
    <name type="synonym">Dictyostelium lacteum</name>
    <dbReference type="NCBI Taxonomy" id="361077"/>
    <lineage>
        <taxon>Eukaryota</taxon>
        <taxon>Amoebozoa</taxon>
        <taxon>Evosea</taxon>
        <taxon>Eumycetozoa</taxon>
        <taxon>Dictyostelia</taxon>
        <taxon>Dictyosteliales</taxon>
        <taxon>Raperosteliaceae</taxon>
        <taxon>Tieghemostelium</taxon>
    </lineage>
</organism>
<reference evidence="1 2" key="1">
    <citation type="submission" date="2015-12" db="EMBL/GenBank/DDBJ databases">
        <title>Dictyostelia acquired genes for synthesis and detection of signals that induce cell-type specialization by lateral gene transfer from prokaryotes.</title>
        <authorList>
            <person name="Gloeckner G."/>
            <person name="Schaap P."/>
        </authorList>
    </citation>
    <scope>NUCLEOTIDE SEQUENCE [LARGE SCALE GENOMIC DNA]</scope>
    <source>
        <strain evidence="1 2">TK</strain>
    </source>
</reference>
<dbReference type="EMBL" id="LODT01000006">
    <property type="protein sequence ID" value="KYR01699.1"/>
    <property type="molecule type" value="Genomic_DNA"/>
</dbReference>
<evidence type="ECO:0000313" key="1">
    <source>
        <dbReference type="EMBL" id="KYR01699.1"/>
    </source>
</evidence>
<sequence length="573" mass="66474">MFIVPRILVSKILNYLEESIFRKEKKENLQYCKFMCNLSLVCKEWNYNIVPLIRCIRITSNKELLYSDYRGINYYVTIKNRESLDYFKKLQSSARNIVSLTITDLATLDEPLKPTKSIKKLTITLNSYRDLEKLNSLFPDDFISSIQNIFIYFGSKGTDNRVPLPILVSNIKKLGLSCDVHWKYRVLDTQQFSNLEKLTIENLNITNSYFGILFDSSPNLRVLTISYVVCEQSFLEKLLENEISRSKSLQSLEISQNERFRLEPIINCLNTNKSLKNLVVFISMLEFDNLKVLEVKNDILEYIFLLGLASYKILSLWKSSQSNIHKVDLALKSPPNQHVIRDFLENLNNNHPNCTSISLWNCRKPDEIDSLLDGIKTSNLKKLTLSSSPGKSIVYHSSTFIPKLTNLLSNCSRGLCELTFTRFPILFNETNQLLNIQYLKSLVTDEIDCTNVSSKWDISIISQSIINNRSLGHLHFNTIISHHRESNEIFIQHLTNIIKLNNYLYYLSIPSPSFDYDNDEEEEEAYFKLEISNETITNFYQSLKSNCTIKNLILPCMDNLRIKNILESIYLSS</sequence>
<dbReference type="InParanoid" id="A0A152A636"/>
<comment type="caution">
    <text evidence="1">The sequence shown here is derived from an EMBL/GenBank/DDBJ whole genome shotgun (WGS) entry which is preliminary data.</text>
</comment>
<gene>
    <name evidence="1" type="ORF">DLAC_01704</name>
</gene>
<dbReference type="Gene3D" id="3.80.10.10">
    <property type="entry name" value="Ribonuclease Inhibitor"/>
    <property type="match status" value="1"/>
</dbReference>
<dbReference type="AlphaFoldDB" id="A0A152A636"/>
<protein>
    <submittedName>
        <fullName evidence="1">Ankyrin repeat-containing protein</fullName>
    </submittedName>
</protein>